<name>Q11BV8_CHESB</name>
<dbReference type="OrthoDB" id="3034735at2"/>
<gene>
    <name evidence="1" type="ordered locus">Meso_3749</name>
</gene>
<accession>Q11BV8</accession>
<reference evidence="1" key="1">
    <citation type="submission" date="2006-06" db="EMBL/GenBank/DDBJ databases">
        <title>Complete sequence of chromosome of Chelativorans sp. BNC1.</title>
        <authorList>
            <consortium name="US DOE Joint Genome Institute"/>
            <person name="Copeland A."/>
            <person name="Lucas S."/>
            <person name="Lapidus A."/>
            <person name="Barry K."/>
            <person name="Detter J.C."/>
            <person name="Glavina del Rio T."/>
            <person name="Hammon N."/>
            <person name="Israni S."/>
            <person name="Dalin E."/>
            <person name="Tice H."/>
            <person name="Pitluck S."/>
            <person name="Chertkov O."/>
            <person name="Brettin T."/>
            <person name="Bruce D."/>
            <person name="Han C."/>
            <person name="Tapia R."/>
            <person name="Gilna P."/>
            <person name="Schmutz J."/>
            <person name="Larimer F."/>
            <person name="Land M."/>
            <person name="Hauser L."/>
            <person name="Kyrpides N."/>
            <person name="Mikhailova N."/>
            <person name="Richardson P."/>
        </authorList>
    </citation>
    <scope>NUCLEOTIDE SEQUENCE</scope>
    <source>
        <strain evidence="1">BNC1</strain>
    </source>
</reference>
<dbReference type="STRING" id="266779.Meso_3749"/>
<evidence type="ECO:0000313" key="1">
    <source>
        <dbReference type="EMBL" id="ABG65117.1"/>
    </source>
</evidence>
<sequence>MISLTIDLFPEVPIADGVFRGVLTPSTKRFDDGLPSAAIVLDAKEPAGGSRLLLSVLATRGGDFGDSLARAQGLFVVMANPLAGREDAFRQFYVDRHMGEMLALDGILAGALCQSNGEGPVFVSLFPLLDCVTAAASLAAVRGTDRLAPNPEVDRATSRPGFYDRWK</sequence>
<proteinExistence type="predicted"/>
<organism evidence="1">
    <name type="scientific">Chelativorans sp. (strain BNC1)</name>
    <dbReference type="NCBI Taxonomy" id="266779"/>
    <lineage>
        <taxon>Bacteria</taxon>
        <taxon>Pseudomonadati</taxon>
        <taxon>Pseudomonadota</taxon>
        <taxon>Alphaproteobacteria</taxon>
        <taxon>Hyphomicrobiales</taxon>
        <taxon>Phyllobacteriaceae</taxon>
        <taxon>Chelativorans</taxon>
    </lineage>
</organism>
<dbReference type="AlphaFoldDB" id="Q11BV8"/>
<dbReference type="KEGG" id="mes:Meso_3749"/>
<dbReference type="EMBL" id="CP000390">
    <property type="protein sequence ID" value="ABG65117.1"/>
    <property type="molecule type" value="Genomic_DNA"/>
</dbReference>
<protein>
    <submittedName>
        <fullName evidence="1">Uncharacterized protein</fullName>
    </submittedName>
</protein>
<dbReference type="HOGENOM" id="CLU_1591619_0_0_5"/>